<accession>A0A5D3YJE9</accession>
<dbReference type="PANTHER" id="PTHR36529">
    <property type="entry name" value="SLL1095 PROTEIN"/>
    <property type="match status" value="1"/>
</dbReference>
<sequence>MDIANSHTAVLFFSRSAQVDADAKTFSDDGRHSKDCQIAQQLIAHTRKEISKTELPYFIIDESQQKGHSFGERFSNAFEEIFDRGFDYVIAVGNDTPGLSKEHIIDTAQKLRSGFDVVLGPSTDGGIWLSGYSKGAFNKKAFKQHPWQTNQLLSAIRQYTNALSVYELPQLGDIDSPQDLNSFINSAPYILRSLATLLLSILSTTLGDINKLPPTRLITFFNKPNALRAPPLV</sequence>
<organism evidence="1 2">
    <name type="scientific">Fodinibius salinus</name>
    <dbReference type="NCBI Taxonomy" id="860790"/>
    <lineage>
        <taxon>Bacteria</taxon>
        <taxon>Pseudomonadati</taxon>
        <taxon>Balneolota</taxon>
        <taxon>Balneolia</taxon>
        <taxon>Balneolales</taxon>
        <taxon>Balneolaceae</taxon>
        <taxon>Fodinibius</taxon>
    </lineage>
</organism>
<dbReference type="InterPro" id="IPR018641">
    <property type="entry name" value="Trfase_1_rSAM/seldom-assoc"/>
</dbReference>
<dbReference type="EMBL" id="VNHY01000002">
    <property type="protein sequence ID" value="TYP93638.1"/>
    <property type="molecule type" value="Genomic_DNA"/>
</dbReference>
<gene>
    <name evidence="1" type="ORF">LX73_1347</name>
</gene>
<keyword evidence="2" id="KW-1185">Reference proteome</keyword>
<dbReference type="PANTHER" id="PTHR36529:SF1">
    <property type="entry name" value="GLYCOSYLTRANSFERASE"/>
    <property type="match status" value="1"/>
</dbReference>
<dbReference type="Pfam" id="PF09837">
    <property type="entry name" value="DUF2064"/>
    <property type="match status" value="1"/>
</dbReference>
<dbReference type="SUPFAM" id="SSF53448">
    <property type="entry name" value="Nucleotide-diphospho-sugar transferases"/>
    <property type="match status" value="1"/>
</dbReference>
<evidence type="ECO:0000313" key="2">
    <source>
        <dbReference type="Proteomes" id="UP000324595"/>
    </source>
</evidence>
<reference evidence="1 2" key="1">
    <citation type="submission" date="2019-07" db="EMBL/GenBank/DDBJ databases">
        <title>Genomic Encyclopedia of Archaeal and Bacterial Type Strains, Phase II (KMG-II): from individual species to whole genera.</title>
        <authorList>
            <person name="Goeker M."/>
        </authorList>
    </citation>
    <scope>NUCLEOTIDE SEQUENCE [LARGE SCALE GENOMIC DNA]</scope>
    <source>
        <strain evidence="1 2">DSM 21935</strain>
    </source>
</reference>
<dbReference type="InterPro" id="IPR029044">
    <property type="entry name" value="Nucleotide-diphossugar_trans"/>
</dbReference>
<dbReference type="RefSeq" id="WP_148898699.1">
    <property type="nucleotide sequence ID" value="NZ_VNHY01000002.1"/>
</dbReference>
<dbReference type="Gene3D" id="3.90.550.10">
    <property type="entry name" value="Spore Coat Polysaccharide Biosynthesis Protein SpsA, Chain A"/>
    <property type="match status" value="1"/>
</dbReference>
<dbReference type="Proteomes" id="UP000324595">
    <property type="component" value="Unassembled WGS sequence"/>
</dbReference>
<comment type="caution">
    <text evidence="1">The sequence shown here is derived from an EMBL/GenBank/DDBJ whole genome shotgun (WGS) entry which is preliminary data.</text>
</comment>
<evidence type="ECO:0008006" key="3">
    <source>
        <dbReference type="Google" id="ProtNLM"/>
    </source>
</evidence>
<evidence type="ECO:0000313" key="1">
    <source>
        <dbReference type="EMBL" id="TYP93638.1"/>
    </source>
</evidence>
<dbReference type="OrthoDB" id="9798250at2"/>
<dbReference type="AlphaFoldDB" id="A0A5D3YJE9"/>
<protein>
    <recommendedName>
        <fullName evidence="3">DUF2064 domain-containing protein</fullName>
    </recommendedName>
</protein>
<proteinExistence type="predicted"/>
<name>A0A5D3YJE9_9BACT</name>